<evidence type="ECO:0000256" key="4">
    <source>
        <dbReference type="ARBA" id="ARBA00022980"/>
    </source>
</evidence>
<dbReference type="GO" id="GO:0019843">
    <property type="term" value="F:rRNA binding"/>
    <property type="evidence" value="ECO:0007669"/>
    <property type="project" value="UniProtKB-UniRule"/>
</dbReference>
<feature type="domain" description="Ribosomal protein L9" evidence="9">
    <location>
        <begin position="16"/>
        <end position="43"/>
    </location>
</feature>
<feature type="coiled-coil region" evidence="8">
    <location>
        <begin position="47"/>
        <end position="74"/>
    </location>
</feature>
<evidence type="ECO:0000313" key="11">
    <source>
        <dbReference type="Proteomes" id="UP000494245"/>
    </source>
</evidence>
<gene>
    <name evidence="7 10" type="primary">rplI</name>
    <name evidence="10" type="ORF">NNJEOMEG_00331</name>
</gene>
<dbReference type="InterPro" id="IPR020594">
    <property type="entry name" value="Ribosomal_bL9_bac/chp"/>
</dbReference>
<evidence type="ECO:0000256" key="5">
    <source>
        <dbReference type="ARBA" id="ARBA00023274"/>
    </source>
</evidence>
<dbReference type="HAMAP" id="MF_00503">
    <property type="entry name" value="Ribosomal_bL9"/>
    <property type="match status" value="1"/>
</dbReference>
<keyword evidence="4 7" id="KW-0689">Ribosomal protein</keyword>
<dbReference type="GO" id="GO:0005840">
    <property type="term" value="C:ribosome"/>
    <property type="evidence" value="ECO:0007669"/>
    <property type="project" value="UniProtKB-KW"/>
</dbReference>
<dbReference type="SUPFAM" id="SSF55658">
    <property type="entry name" value="L9 N-domain-like"/>
    <property type="match status" value="1"/>
</dbReference>
<sequence length="173" mass="18454">MAVMKLILRADMENLGKLGEVVTVKPGYGRNFLIPQGLAMLASPSNLKVFETERRKLQAKMDTLRSDAETLAAKVAAATVAIEVRVGDGDKLYGSVTSSMIADGLEAQGIVIDRKKIVLEDAIRTLGVHEVPVKLHAGVIGTIRVMVCRQGEKLMDAEQPAEDSGSPAAEAEA</sequence>
<proteinExistence type="inferred from homology"/>
<name>A0A6V8LRU3_9BACT</name>
<dbReference type="Proteomes" id="UP000494245">
    <property type="component" value="Unassembled WGS sequence"/>
</dbReference>
<dbReference type="SUPFAM" id="SSF55653">
    <property type="entry name" value="Ribosomal protein L9 C-domain"/>
    <property type="match status" value="1"/>
</dbReference>
<dbReference type="InterPro" id="IPR036935">
    <property type="entry name" value="Ribosomal_bL9_N_sf"/>
</dbReference>
<dbReference type="AlphaFoldDB" id="A0A6V8LRU3"/>
<dbReference type="GO" id="GO:1990904">
    <property type="term" value="C:ribonucleoprotein complex"/>
    <property type="evidence" value="ECO:0007669"/>
    <property type="project" value="UniProtKB-KW"/>
</dbReference>
<dbReference type="GO" id="GO:0003735">
    <property type="term" value="F:structural constituent of ribosome"/>
    <property type="evidence" value="ECO:0007669"/>
    <property type="project" value="InterPro"/>
</dbReference>
<evidence type="ECO:0000256" key="2">
    <source>
        <dbReference type="ARBA" id="ARBA00022730"/>
    </source>
</evidence>
<protein>
    <recommendedName>
        <fullName evidence="6 7">Large ribosomal subunit protein bL9</fullName>
    </recommendedName>
</protein>
<keyword evidence="5 7" id="KW-0687">Ribonucleoprotein</keyword>
<reference evidence="10 11" key="2">
    <citation type="submission" date="2020-05" db="EMBL/GenBank/DDBJ databases">
        <title>Draft genome sequence of Desulfovibrio sp. strainFSS-1.</title>
        <authorList>
            <person name="Shimoshige H."/>
            <person name="Kobayashi H."/>
            <person name="Maekawa T."/>
        </authorList>
    </citation>
    <scope>NUCLEOTIDE SEQUENCE [LARGE SCALE GENOMIC DNA]</scope>
    <source>
        <strain evidence="10 11">SIID29052-01</strain>
    </source>
</reference>
<dbReference type="GO" id="GO:0006412">
    <property type="term" value="P:translation"/>
    <property type="evidence" value="ECO:0007669"/>
    <property type="project" value="UniProtKB-UniRule"/>
</dbReference>
<dbReference type="InterPro" id="IPR000244">
    <property type="entry name" value="Ribosomal_bL9"/>
</dbReference>
<evidence type="ECO:0000256" key="6">
    <source>
        <dbReference type="ARBA" id="ARBA00035292"/>
    </source>
</evidence>
<dbReference type="NCBIfam" id="TIGR00158">
    <property type="entry name" value="L9"/>
    <property type="match status" value="1"/>
</dbReference>
<organism evidence="10 11">
    <name type="scientific">Fundidesulfovibrio magnetotacticus</name>
    <dbReference type="NCBI Taxonomy" id="2730080"/>
    <lineage>
        <taxon>Bacteria</taxon>
        <taxon>Pseudomonadati</taxon>
        <taxon>Thermodesulfobacteriota</taxon>
        <taxon>Desulfovibrionia</taxon>
        <taxon>Desulfovibrionales</taxon>
        <taxon>Desulfovibrionaceae</taxon>
        <taxon>Fundidesulfovibrio</taxon>
    </lineage>
</organism>
<comment type="caution">
    <text evidence="10">The sequence shown here is derived from an EMBL/GenBank/DDBJ whole genome shotgun (WGS) entry which is preliminary data.</text>
</comment>
<dbReference type="PANTHER" id="PTHR21368">
    <property type="entry name" value="50S RIBOSOMAL PROTEIN L9"/>
    <property type="match status" value="1"/>
</dbReference>
<dbReference type="Gene3D" id="3.10.430.100">
    <property type="entry name" value="Ribosomal protein L9, C-terminal domain"/>
    <property type="match status" value="1"/>
</dbReference>
<evidence type="ECO:0000256" key="3">
    <source>
        <dbReference type="ARBA" id="ARBA00022884"/>
    </source>
</evidence>
<evidence type="ECO:0000313" key="10">
    <source>
        <dbReference type="EMBL" id="GFK92506.1"/>
    </source>
</evidence>
<accession>A0A6V8LRU3</accession>
<keyword evidence="3 7" id="KW-0694">RNA-binding</keyword>
<dbReference type="InterPro" id="IPR036791">
    <property type="entry name" value="Ribosomal_bL9_C_sf"/>
</dbReference>
<comment type="function">
    <text evidence="7">Binds to the 23S rRNA.</text>
</comment>
<dbReference type="PROSITE" id="PS00651">
    <property type="entry name" value="RIBOSOMAL_L9"/>
    <property type="match status" value="1"/>
</dbReference>
<dbReference type="Pfam" id="PF03948">
    <property type="entry name" value="Ribosomal_L9_C"/>
    <property type="match status" value="1"/>
</dbReference>
<evidence type="ECO:0000259" key="9">
    <source>
        <dbReference type="PROSITE" id="PS00651"/>
    </source>
</evidence>
<comment type="similarity">
    <text evidence="1 7">Belongs to the bacterial ribosomal protein bL9 family.</text>
</comment>
<dbReference type="EMBL" id="BLTE01000001">
    <property type="protein sequence ID" value="GFK92506.1"/>
    <property type="molecule type" value="Genomic_DNA"/>
</dbReference>
<dbReference type="InterPro" id="IPR020069">
    <property type="entry name" value="Ribosomal_bL9_C"/>
</dbReference>
<dbReference type="Pfam" id="PF01281">
    <property type="entry name" value="Ribosomal_L9_N"/>
    <property type="match status" value="1"/>
</dbReference>
<dbReference type="FunFam" id="3.40.5.10:FF:000003">
    <property type="entry name" value="50S ribosomal protein L9"/>
    <property type="match status" value="1"/>
</dbReference>
<evidence type="ECO:0000256" key="1">
    <source>
        <dbReference type="ARBA" id="ARBA00010605"/>
    </source>
</evidence>
<dbReference type="Gene3D" id="3.40.5.10">
    <property type="entry name" value="Ribosomal protein L9, N-terminal domain"/>
    <property type="match status" value="1"/>
</dbReference>
<reference evidence="10 11" key="1">
    <citation type="submission" date="2020-04" db="EMBL/GenBank/DDBJ databases">
        <authorList>
            <consortium name="Desulfovibrio sp. FSS-1 genome sequencing consortium"/>
            <person name="Shimoshige H."/>
            <person name="Kobayashi H."/>
            <person name="Maekawa T."/>
        </authorList>
    </citation>
    <scope>NUCLEOTIDE SEQUENCE [LARGE SCALE GENOMIC DNA]</scope>
    <source>
        <strain evidence="10 11">SIID29052-01</strain>
    </source>
</reference>
<evidence type="ECO:0000256" key="7">
    <source>
        <dbReference type="HAMAP-Rule" id="MF_00503"/>
    </source>
</evidence>
<dbReference type="InterPro" id="IPR009027">
    <property type="entry name" value="Ribosomal_bL9/RNase_H1_N"/>
</dbReference>
<keyword evidence="8" id="KW-0175">Coiled coil</keyword>
<dbReference type="InterPro" id="IPR020070">
    <property type="entry name" value="Ribosomal_bL9_N"/>
</dbReference>
<evidence type="ECO:0000256" key="8">
    <source>
        <dbReference type="SAM" id="Coils"/>
    </source>
</evidence>
<keyword evidence="11" id="KW-1185">Reference proteome</keyword>
<keyword evidence="2 7" id="KW-0699">rRNA-binding</keyword>